<feature type="coiled-coil region" evidence="2">
    <location>
        <begin position="1043"/>
        <end position="1155"/>
    </location>
</feature>
<dbReference type="Proteomes" id="UP000225706">
    <property type="component" value="Unassembled WGS sequence"/>
</dbReference>
<dbReference type="GO" id="GO:0005737">
    <property type="term" value="C:cytoplasm"/>
    <property type="evidence" value="ECO:0007669"/>
    <property type="project" value="TreeGrafter"/>
</dbReference>
<feature type="compositionally biased region" description="Low complexity" evidence="3">
    <location>
        <begin position="426"/>
        <end position="440"/>
    </location>
</feature>
<dbReference type="AlphaFoldDB" id="A0A2B4R8X5"/>
<name>A0A2B4R8X5_STYPI</name>
<gene>
    <name evidence="4" type="primary">mtus1</name>
    <name evidence="4" type="ORF">AWC38_SpisGene22653</name>
</gene>
<evidence type="ECO:0000313" key="5">
    <source>
        <dbReference type="Proteomes" id="UP000225706"/>
    </source>
</evidence>
<dbReference type="OrthoDB" id="10038993at2759"/>
<keyword evidence="5" id="KW-1185">Reference proteome</keyword>
<feature type="compositionally biased region" description="Polar residues" evidence="3">
    <location>
        <begin position="591"/>
        <end position="601"/>
    </location>
</feature>
<accession>A0A2B4R8X5</accession>
<feature type="compositionally biased region" description="Basic and acidic residues" evidence="3">
    <location>
        <begin position="550"/>
        <end position="561"/>
    </location>
</feature>
<evidence type="ECO:0000256" key="2">
    <source>
        <dbReference type="SAM" id="Coils"/>
    </source>
</evidence>
<feature type="compositionally biased region" description="Polar residues" evidence="3">
    <location>
        <begin position="690"/>
        <end position="708"/>
    </location>
</feature>
<feature type="compositionally biased region" description="Polar residues" evidence="3">
    <location>
        <begin position="718"/>
        <end position="729"/>
    </location>
</feature>
<evidence type="ECO:0000256" key="1">
    <source>
        <dbReference type="ARBA" id="ARBA00023054"/>
    </source>
</evidence>
<feature type="region of interest" description="Disordered" evidence="3">
    <location>
        <begin position="1206"/>
        <end position="1244"/>
    </location>
</feature>
<feature type="compositionally biased region" description="Low complexity" evidence="3">
    <location>
        <begin position="740"/>
        <end position="751"/>
    </location>
</feature>
<keyword evidence="1 2" id="KW-0175">Coiled coil</keyword>
<dbReference type="InterPro" id="IPR051293">
    <property type="entry name" value="MTUS1/CCDC69"/>
</dbReference>
<feature type="compositionally biased region" description="Polar residues" evidence="3">
    <location>
        <begin position="463"/>
        <end position="482"/>
    </location>
</feature>
<dbReference type="GO" id="GO:0008017">
    <property type="term" value="F:microtubule binding"/>
    <property type="evidence" value="ECO:0007669"/>
    <property type="project" value="TreeGrafter"/>
</dbReference>
<feature type="compositionally biased region" description="Basic and acidic residues" evidence="3">
    <location>
        <begin position="267"/>
        <end position="276"/>
    </location>
</feature>
<feature type="coiled-coil region" evidence="2">
    <location>
        <begin position="912"/>
        <end position="971"/>
    </location>
</feature>
<organism evidence="4 5">
    <name type="scientific">Stylophora pistillata</name>
    <name type="common">Smooth cauliflower coral</name>
    <dbReference type="NCBI Taxonomy" id="50429"/>
    <lineage>
        <taxon>Eukaryota</taxon>
        <taxon>Metazoa</taxon>
        <taxon>Cnidaria</taxon>
        <taxon>Anthozoa</taxon>
        <taxon>Hexacorallia</taxon>
        <taxon>Scleractinia</taxon>
        <taxon>Astrocoeniina</taxon>
        <taxon>Pocilloporidae</taxon>
        <taxon>Stylophora</taxon>
    </lineage>
</organism>
<reference evidence="5" key="1">
    <citation type="journal article" date="2017" name="bioRxiv">
        <title>Comparative analysis of the genomes of Stylophora pistillata and Acropora digitifera provides evidence for extensive differences between species of corals.</title>
        <authorList>
            <person name="Voolstra C.R."/>
            <person name="Li Y."/>
            <person name="Liew Y.J."/>
            <person name="Baumgarten S."/>
            <person name="Zoccola D."/>
            <person name="Flot J.-F."/>
            <person name="Tambutte S."/>
            <person name="Allemand D."/>
            <person name="Aranda M."/>
        </authorList>
    </citation>
    <scope>NUCLEOTIDE SEQUENCE [LARGE SCALE GENOMIC DNA]</scope>
</reference>
<protein>
    <submittedName>
        <fullName evidence="4">Microtubule-associated tumor suppressor 1-like</fullName>
    </submittedName>
</protein>
<dbReference type="PANTHER" id="PTHR24200">
    <property type="entry name" value="TOUCAN, ISOFORM A"/>
    <property type="match status" value="1"/>
</dbReference>
<feature type="compositionally biased region" description="Polar residues" evidence="3">
    <location>
        <begin position="488"/>
        <end position="513"/>
    </location>
</feature>
<comment type="caution">
    <text evidence="4">The sequence shown here is derived from an EMBL/GenBank/DDBJ whole genome shotgun (WGS) entry which is preliminary data.</text>
</comment>
<dbReference type="GO" id="GO:0005634">
    <property type="term" value="C:nucleus"/>
    <property type="evidence" value="ECO:0007669"/>
    <property type="project" value="TreeGrafter"/>
</dbReference>
<sequence>MSSGDVKVMRTNNCGVSKQGDINKPMKQTRRHRSVSLDRYLFLKAKQLAKGLNIFLHNAEKSGKRNTWEQNCVNRSRSMPKIFKENFPDSNEYYLSSDMGDLENNVWNEKTAFDAVNKEHISVGDDPNKPLKMTGVLDLPRDGINNLAGDLQGTLFAQSSLENSSNEQNGVQPSKDNISTNGEKIALHKKVGHAVSLDTHFMIQKGHLTITSNSENSEYTCASHLSAKEDPFIQGRYCSCPSLDCADHFSEAITACLDLGRRERPIIPEVENENRSETGNSAKLLGKDQTQQKHPHAQSDTLRKMSDSNELVNGESLICRDTESTQLRSWPCLTSTPKKPLRRCSSSSDINTESTLNRSGDYDVVFDDDILSILAPVKPIPNNTVKRPLVLTCVDSLSQASVIKAANKTIKSQDQVVDTGSNYTDSLSGSQASLSSTGTSDGKGKKMSATKRIPSSLKAPKSKATSIPTRGNSTSKTTQQKQSRLEQIRQQQNKKVNLSSEGKFSNRTGPNTGHKQEVKIQKRHTLATIPDPKSFVPRPTVSKRPISGEVIEHSPKEESKTSKLPVKKLSTPSQISKPAAAAKLEKKTDSAAVQTRHNTVGSRPPVTAAVKRESGLARSDSSARKPSRTALPQKTTGKEKVMAINGGQKSIREQTPGSLQGSKGSCTTVGSKLQTSNVRRSHSSTKEKTQAPSKAVNRQTASASSNKKPLQVVKQHTKQTPASQKQGSSKLPRKISGQLSNASDSVSVTSSIRDQDHLDDFIDSEGDTVSVHSDTFSHSARDFSSRNSQQDNFSLEGDTALHNLDENDGSTTMVLASSPLEVPCRTMPPDILSETPYLIKHSVGIQVEDTSHLKAIEDVKEKAQHLSELLKHRTDLCSQLKDQIDNNSNDFVAASLLILTTSRKLVWCQKYSNQLQRKIESTFQEMKVIQEKLVEEEANCVKLQEEMMYQRSEHAVAIETLKADYENLLEETSSELKRKHEGEIQLAIETHRSQVHEMKEEQEKQVAQMRKTHDELVASLKDKHQDEIADLDSKHSSAVDELVEEHQVEIETIKADYEEQQSEMKEKYDKLLSEHGSLNRKFQQLQDDNQRDIETRIQEAIKKYESLPAELESLKAVLEMKNEEIRQLRKEKMEKHLELEKLEDVKAKTKKLQQENESLSFVVETKSRFERQLSVERDTLRNSLERESAKSKRLSLENEELQWRLVNSTSPPCTPTDEGGPFSIAKQNSNRLSASFPDVESIDE</sequence>
<proteinExistence type="predicted"/>
<feature type="region of interest" description="Disordered" evidence="3">
    <location>
        <begin position="267"/>
        <end position="309"/>
    </location>
</feature>
<feature type="compositionally biased region" description="Polar residues" evidence="3">
    <location>
        <begin position="653"/>
        <end position="678"/>
    </location>
</feature>
<feature type="region of interest" description="Disordered" evidence="3">
    <location>
        <begin position="421"/>
        <end position="751"/>
    </location>
</feature>
<evidence type="ECO:0000313" key="4">
    <source>
        <dbReference type="EMBL" id="PFX13273.1"/>
    </source>
</evidence>
<dbReference type="STRING" id="50429.A0A2B4R8X5"/>
<evidence type="ECO:0000256" key="3">
    <source>
        <dbReference type="SAM" id="MobiDB-lite"/>
    </source>
</evidence>
<dbReference type="EMBL" id="LSMT01001020">
    <property type="protein sequence ID" value="PFX13273.1"/>
    <property type="molecule type" value="Genomic_DNA"/>
</dbReference>
<dbReference type="PANTHER" id="PTHR24200:SF11">
    <property type="entry name" value="TOUCAN, ISOFORM A"/>
    <property type="match status" value="1"/>
</dbReference>